<dbReference type="AlphaFoldDB" id="A0A2T5IGZ3"/>
<evidence type="ECO:0000256" key="2">
    <source>
        <dbReference type="ARBA" id="ARBA00022723"/>
    </source>
</evidence>
<accession>A0A2T5IGZ3</accession>
<feature type="binding site" evidence="6">
    <location>
        <position position="48"/>
    </location>
    <ligand>
        <name>Zn(2+)</name>
        <dbReference type="ChEBI" id="CHEBI:29105"/>
    </ligand>
</feature>
<evidence type="ECO:0000256" key="6">
    <source>
        <dbReference type="HAMAP-Rule" id="MF_01400"/>
    </source>
</evidence>
<proteinExistence type="inferred from homology"/>
<keyword evidence="3 6" id="KW-0862">Zinc</keyword>
<dbReference type="EC" id="1.8.4.12" evidence="6"/>
<dbReference type="RefSeq" id="WP_107761167.1">
    <property type="nucleotide sequence ID" value="NZ_QAOK01000002.1"/>
</dbReference>
<feature type="binding site" evidence="6">
    <location>
        <position position="51"/>
    </location>
    <ligand>
        <name>Zn(2+)</name>
        <dbReference type="ChEBI" id="CHEBI:29105"/>
    </ligand>
</feature>
<dbReference type="PROSITE" id="PS51790">
    <property type="entry name" value="MSRB"/>
    <property type="match status" value="1"/>
</dbReference>
<dbReference type="InterPro" id="IPR011057">
    <property type="entry name" value="Mss4-like_sf"/>
</dbReference>
<evidence type="ECO:0000313" key="7">
    <source>
        <dbReference type="EMBL" id="PTQ83104.1"/>
    </source>
</evidence>
<dbReference type="HAMAP" id="MF_01400">
    <property type="entry name" value="MsrB"/>
    <property type="match status" value="1"/>
</dbReference>
<dbReference type="PANTHER" id="PTHR10173">
    <property type="entry name" value="METHIONINE SULFOXIDE REDUCTASE"/>
    <property type="match status" value="1"/>
</dbReference>
<dbReference type="Pfam" id="PF01641">
    <property type="entry name" value="SelR"/>
    <property type="match status" value="1"/>
</dbReference>
<comment type="caution">
    <text evidence="7">The sequence shown here is derived from an EMBL/GenBank/DDBJ whole genome shotgun (WGS) entry which is preliminary data.</text>
</comment>
<feature type="binding site" evidence="6">
    <location>
        <position position="100"/>
    </location>
    <ligand>
        <name>Zn(2+)</name>
        <dbReference type="ChEBI" id="CHEBI:29105"/>
    </ligand>
</feature>
<dbReference type="Proteomes" id="UP000244152">
    <property type="component" value="Unassembled WGS sequence"/>
</dbReference>
<dbReference type="InterPro" id="IPR028427">
    <property type="entry name" value="Met_Sox_Rdtase_MsrB"/>
</dbReference>
<dbReference type="GO" id="GO:0006979">
    <property type="term" value="P:response to oxidative stress"/>
    <property type="evidence" value="ECO:0007669"/>
    <property type="project" value="InterPro"/>
</dbReference>
<keyword evidence="4 6" id="KW-0560">Oxidoreductase</keyword>
<keyword evidence="2 6" id="KW-0479">Metal-binding</keyword>
<dbReference type="FunFam" id="2.170.150.20:FF:000001">
    <property type="entry name" value="Peptide methionine sulfoxide reductase MsrB"/>
    <property type="match status" value="1"/>
</dbReference>
<dbReference type="NCBIfam" id="TIGR00357">
    <property type="entry name" value="peptide-methionine (R)-S-oxide reductase MsrB"/>
    <property type="match status" value="1"/>
</dbReference>
<reference evidence="7 8" key="1">
    <citation type="submission" date="2018-04" db="EMBL/GenBank/DDBJ databases">
        <title>Active sludge and wastewater microbial communities from Klosterneuburg, Austria.</title>
        <authorList>
            <person name="Wagner M."/>
        </authorList>
    </citation>
    <scope>NUCLEOTIDE SEQUENCE [LARGE SCALE GENOMIC DNA]</scope>
    <source>
        <strain evidence="7 8">Nl12</strain>
    </source>
</reference>
<evidence type="ECO:0000256" key="5">
    <source>
        <dbReference type="ARBA" id="ARBA00048488"/>
    </source>
</evidence>
<dbReference type="GO" id="GO:0033743">
    <property type="term" value="F:peptide-methionine (R)-S-oxide reductase activity"/>
    <property type="evidence" value="ECO:0007669"/>
    <property type="project" value="UniProtKB-UniRule"/>
</dbReference>
<feature type="binding site" evidence="6">
    <location>
        <position position="97"/>
    </location>
    <ligand>
        <name>Zn(2+)</name>
        <dbReference type="ChEBI" id="CHEBI:29105"/>
    </ligand>
</feature>
<sequence length="136" mass="15568">MSNKLVKSEQEWENQLTPQQYHVCREKGTERAFTGEYWNCHDQGVYRCACCGAPLFDSETKFDSGTGWPSFWQPARSENVVNQEDNSHFMRRVEVLCARCDAHLGHLFEDGPAPTGLRYCINSASLKLDRDSSKTE</sequence>
<dbReference type="InterPro" id="IPR002579">
    <property type="entry name" value="Met_Sox_Rdtase_MsrB_dom"/>
</dbReference>
<comment type="similarity">
    <text evidence="1 6">Belongs to the MsrB Met sulfoxide reductase family.</text>
</comment>
<evidence type="ECO:0000256" key="3">
    <source>
        <dbReference type="ARBA" id="ARBA00022833"/>
    </source>
</evidence>
<dbReference type="GO" id="GO:0008270">
    <property type="term" value="F:zinc ion binding"/>
    <property type="evidence" value="ECO:0007669"/>
    <property type="project" value="UniProtKB-UniRule"/>
</dbReference>
<dbReference type="Gene3D" id="2.170.150.20">
    <property type="entry name" value="Peptide methionine sulfoxide reductase"/>
    <property type="match status" value="1"/>
</dbReference>
<comment type="catalytic activity">
    <reaction evidence="5 6">
        <text>L-methionyl-[protein] + [thioredoxin]-disulfide + H2O = L-methionyl-(R)-S-oxide-[protein] + [thioredoxin]-dithiol</text>
        <dbReference type="Rhea" id="RHEA:24164"/>
        <dbReference type="Rhea" id="RHEA-COMP:10698"/>
        <dbReference type="Rhea" id="RHEA-COMP:10700"/>
        <dbReference type="Rhea" id="RHEA-COMP:12313"/>
        <dbReference type="Rhea" id="RHEA-COMP:12314"/>
        <dbReference type="ChEBI" id="CHEBI:15377"/>
        <dbReference type="ChEBI" id="CHEBI:16044"/>
        <dbReference type="ChEBI" id="CHEBI:29950"/>
        <dbReference type="ChEBI" id="CHEBI:45764"/>
        <dbReference type="ChEBI" id="CHEBI:50058"/>
        <dbReference type="EC" id="1.8.4.12"/>
    </reaction>
</comment>
<name>A0A2T5IGZ3_9PROT</name>
<comment type="cofactor">
    <cofactor evidence="6">
        <name>Zn(2+)</name>
        <dbReference type="ChEBI" id="CHEBI:29105"/>
    </cofactor>
    <text evidence="6">Binds 1 zinc ion per subunit. The zinc ion is important for the structural integrity of the protein.</text>
</comment>
<protein>
    <recommendedName>
        <fullName evidence="6">Peptide methionine sulfoxide reductase MsrB</fullName>
        <ecNumber evidence="6">1.8.4.12</ecNumber>
    </recommendedName>
    <alternativeName>
        <fullName evidence="6">Peptide-methionine (R)-S-oxide reductase</fullName>
    </alternativeName>
</protein>
<feature type="active site" description="Nucleophile" evidence="6">
    <location>
        <position position="120"/>
    </location>
</feature>
<organism evidence="7 8">
    <name type="scientific">Nitrosospira multiformis</name>
    <dbReference type="NCBI Taxonomy" id="1231"/>
    <lineage>
        <taxon>Bacteria</taxon>
        <taxon>Pseudomonadati</taxon>
        <taxon>Pseudomonadota</taxon>
        <taxon>Betaproteobacteria</taxon>
        <taxon>Nitrosomonadales</taxon>
        <taxon>Nitrosomonadaceae</taxon>
        <taxon>Nitrosospira</taxon>
    </lineage>
</organism>
<dbReference type="SUPFAM" id="SSF51316">
    <property type="entry name" value="Mss4-like"/>
    <property type="match status" value="1"/>
</dbReference>
<dbReference type="EMBL" id="QAOK01000002">
    <property type="protein sequence ID" value="PTQ83104.1"/>
    <property type="molecule type" value="Genomic_DNA"/>
</dbReference>
<evidence type="ECO:0000313" key="8">
    <source>
        <dbReference type="Proteomes" id="UP000244152"/>
    </source>
</evidence>
<dbReference type="PANTHER" id="PTHR10173:SF52">
    <property type="entry name" value="METHIONINE-R-SULFOXIDE REDUCTASE B1"/>
    <property type="match status" value="1"/>
</dbReference>
<gene>
    <name evidence="6" type="primary">msrB</name>
    <name evidence="7" type="ORF">C8R21_102107</name>
</gene>
<evidence type="ECO:0000256" key="1">
    <source>
        <dbReference type="ARBA" id="ARBA00007174"/>
    </source>
</evidence>
<dbReference type="GO" id="GO:0005737">
    <property type="term" value="C:cytoplasm"/>
    <property type="evidence" value="ECO:0007669"/>
    <property type="project" value="TreeGrafter"/>
</dbReference>
<evidence type="ECO:0000256" key="4">
    <source>
        <dbReference type="ARBA" id="ARBA00023002"/>
    </source>
</evidence>
<dbReference type="GO" id="GO:0030091">
    <property type="term" value="P:protein repair"/>
    <property type="evidence" value="ECO:0007669"/>
    <property type="project" value="InterPro"/>
</dbReference>